<dbReference type="OrthoDB" id="3795875at2759"/>
<feature type="non-terminal residue" evidence="1">
    <location>
        <position position="1"/>
    </location>
</feature>
<dbReference type="Gene3D" id="3.60.10.10">
    <property type="entry name" value="Endonuclease/exonuclease/phosphatase"/>
    <property type="match status" value="1"/>
</dbReference>
<dbReference type="AlphaFoldDB" id="A0A6A5S6E7"/>
<reference evidence="1" key="1">
    <citation type="journal article" date="2020" name="Stud. Mycol.">
        <title>101 Dothideomycetes genomes: a test case for predicting lifestyles and emergence of pathogens.</title>
        <authorList>
            <person name="Haridas S."/>
            <person name="Albert R."/>
            <person name="Binder M."/>
            <person name="Bloem J."/>
            <person name="Labutti K."/>
            <person name="Salamov A."/>
            <person name="Andreopoulos B."/>
            <person name="Baker S."/>
            <person name="Barry K."/>
            <person name="Bills G."/>
            <person name="Bluhm B."/>
            <person name="Cannon C."/>
            <person name="Castanera R."/>
            <person name="Culley D."/>
            <person name="Daum C."/>
            <person name="Ezra D."/>
            <person name="Gonzalez J."/>
            <person name="Henrissat B."/>
            <person name="Kuo A."/>
            <person name="Liang C."/>
            <person name="Lipzen A."/>
            <person name="Lutzoni F."/>
            <person name="Magnuson J."/>
            <person name="Mondo S."/>
            <person name="Nolan M."/>
            <person name="Ohm R."/>
            <person name="Pangilinan J."/>
            <person name="Park H.-J."/>
            <person name="Ramirez L."/>
            <person name="Alfaro M."/>
            <person name="Sun H."/>
            <person name="Tritt A."/>
            <person name="Yoshinaga Y."/>
            <person name="Zwiers L.-H."/>
            <person name="Turgeon B."/>
            <person name="Goodwin S."/>
            <person name="Spatafora J."/>
            <person name="Crous P."/>
            <person name="Grigoriev I."/>
        </authorList>
    </citation>
    <scope>NUCLEOTIDE SEQUENCE</scope>
    <source>
        <strain evidence="1">CBS 161.51</strain>
    </source>
</reference>
<evidence type="ECO:0000313" key="2">
    <source>
        <dbReference type="Proteomes" id="UP000800038"/>
    </source>
</evidence>
<accession>A0A6A5S6E7</accession>
<keyword evidence="2" id="KW-1185">Reference proteome</keyword>
<organism evidence="1 2">
    <name type="scientific">Clathrospora elynae</name>
    <dbReference type="NCBI Taxonomy" id="706981"/>
    <lineage>
        <taxon>Eukaryota</taxon>
        <taxon>Fungi</taxon>
        <taxon>Dikarya</taxon>
        <taxon>Ascomycota</taxon>
        <taxon>Pezizomycotina</taxon>
        <taxon>Dothideomycetes</taxon>
        <taxon>Pleosporomycetidae</taxon>
        <taxon>Pleosporales</taxon>
        <taxon>Diademaceae</taxon>
        <taxon>Clathrospora</taxon>
    </lineage>
</organism>
<dbReference type="SUPFAM" id="SSF56219">
    <property type="entry name" value="DNase I-like"/>
    <property type="match status" value="1"/>
</dbReference>
<dbReference type="InterPro" id="IPR036691">
    <property type="entry name" value="Endo/exonu/phosph_ase_sf"/>
</dbReference>
<evidence type="ECO:0000313" key="1">
    <source>
        <dbReference type="EMBL" id="KAF1934958.1"/>
    </source>
</evidence>
<evidence type="ECO:0008006" key="3">
    <source>
        <dbReference type="Google" id="ProtNLM"/>
    </source>
</evidence>
<dbReference type="Proteomes" id="UP000800038">
    <property type="component" value="Unassembled WGS sequence"/>
</dbReference>
<dbReference type="EMBL" id="ML976338">
    <property type="protein sequence ID" value="KAF1934958.1"/>
    <property type="molecule type" value="Genomic_DNA"/>
</dbReference>
<sequence>TVDKSYLKILQVNLNKSAEATESALQTAVELAIDLIVVQEPWLVPSHQTPPDFSNTRSVNHPSFVQTLPTLPQPSLRLCVLIYASRSLEAQINPLQDFPPDPDCQAVGI</sequence>
<proteinExistence type="predicted"/>
<feature type="non-terminal residue" evidence="1">
    <location>
        <position position="109"/>
    </location>
</feature>
<gene>
    <name evidence="1" type="ORF">EJ02DRAFT_460791</name>
</gene>
<protein>
    <recommendedName>
        <fullName evidence="3">Endonuclease/exonuclease/phosphatase domain-containing protein</fullName>
    </recommendedName>
</protein>
<name>A0A6A5S6E7_9PLEO</name>